<evidence type="ECO:0000313" key="3">
    <source>
        <dbReference type="EMBL" id="VFU00213.1"/>
    </source>
</evidence>
<gene>
    <name evidence="3" type="primary">Aste57867_23568</name>
    <name evidence="2" type="ORF">As57867_023497</name>
    <name evidence="3" type="ORF">ASTE57867_23568</name>
</gene>
<evidence type="ECO:0000256" key="1">
    <source>
        <dbReference type="SAM" id="MobiDB-lite"/>
    </source>
</evidence>
<accession>A0A485LPW9</accession>
<dbReference type="Proteomes" id="UP000332933">
    <property type="component" value="Unassembled WGS sequence"/>
</dbReference>
<evidence type="ECO:0000313" key="2">
    <source>
        <dbReference type="EMBL" id="KAF0684472.1"/>
    </source>
</evidence>
<evidence type="ECO:0000313" key="4">
    <source>
        <dbReference type="Proteomes" id="UP000332933"/>
    </source>
</evidence>
<reference evidence="2" key="2">
    <citation type="submission" date="2019-06" db="EMBL/GenBank/DDBJ databases">
        <title>Genomics analysis of Aphanomyces spp. identifies a new class of oomycete effector associated with host adaptation.</title>
        <authorList>
            <person name="Gaulin E."/>
        </authorList>
    </citation>
    <scope>NUCLEOTIDE SEQUENCE</scope>
    <source>
        <strain evidence="2">CBS 578.67</strain>
    </source>
</reference>
<reference evidence="3 4" key="1">
    <citation type="submission" date="2019-03" db="EMBL/GenBank/DDBJ databases">
        <authorList>
            <person name="Gaulin E."/>
            <person name="Dumas B."/>
        </authorList>
    </citation>
    <scope>NUCLEOTIDE SEQUENCE [LARGE SCALE GENOMIC DNA]</scope>
    <source>
        <strain evidence="3">CBS 568.67</strain>
    </source>
</reference>
<protein>
    <submittedName>
        <fullName evidence="3">Aste57867_23568 protein</fullName>
    </submittedName>
</protein>
<dbReference type="AlphaFoldDB" id="A0A485LPW9"/>
<organism evidence="3 4">
    <name type="scientific">Aphanomyces stellatus</name>
    <dbReference type="NCBI Taxonomy" id="120398"/>
    <lineage>
        <taxon>Eukaryota</taxon>
        <taxon>Sar</taxon>
        <taxon>Stramenopiles</taxon>
        <taxon>Oomycota</taxon>
        <taxon>Saprolegniomycetes</taxon>
        <taxon>Saprolegniales</taxon>
        <taxon>Verrucalvaceae</taxon>
        <taxon>Aphanomyces</taxon>
    </lineage>
</organism>
<feature type="region of interest" description="Disordered" evidence="1">
    <location>
        <begin position="1"/>
        <end position="23"/>
    </location>
</feature>
<dbReference type="EMBL" id="VJMH01007284">
    <property type="protein sequence ID" value="KAF0684472.1"/>
    <property type="molecule type" value="Genomic_DNA"/>
</dbReference>
<dbReference type="EMBL" id="CAADRA010007310">
    <property type="protein sequence ID" value="VFU00213.1"/>
    <property type="molecule type" value="Genomic_DNA"/>
</dbReference>
<proteinExistence type="predicted"/>
<sequence length="235" mass="26310">MARRPVSHKEERARRRANREVTPLATDTVHEADPNHPDCSVEPEDVEYFMHAELDFAPSLPAGGATLDVVGPCDESVGHDQDRVGDFSTRQRDVPFLRVQPQPGETMLEYVTLFVARLLGRFEVDDTELRDGSPRTFLEVRDRIRHASRQAISGLTVRSILVAGDREVLHVPGFNRAIGMMLVESSLIGIGFMDRVGRQWGDLSVCSAARMGVLRSEPFQLAQRIRIVTGYVHSH</sequence>
<name>A0A485LPW9_9STRA</name>
<keyword evidence="4" id="KW-1185">Reference proteome</keyword>